<dbReference type="SUPFAM" id="SSF50630">
    <property type="entry name" value="Acid proteases"/>
    <property type="match status" value="1"/>
</dbReference>
<dbReference type="CDD" id="cd05483">
    <property type="entry name" value="retropepsin_like_bacteria"/>
    <property type="match status" value="1"/>
</dbReference>
<organism evidence="1 2">
    <name type="scientific">Croceitalea marina</name>
    <dbReference type="NCBI Taxonomy" id="1775166"/>
    <lineage>
        <taxon>Bacteria</taxon>
        <taxon>Pseudomonadati</taxon>
        <taxon>Bacteroidota</taxon>
        <taxon>Flavobacteriia</taxon>
        <taxon>Flavobacteriales</taxon>
        <taxon>Flavobacteriaceae</taxon>
        <taxon>Croceitalea</taxon>
    </lineage>
</organism>
<dbReference type="EC" id="3.4.23.-" evidence="1"/>
<evidence type="ECO:0000313" key="1">
    <source>
        <dbReference type="EMBL" id="MFD2588594.1"/>
    </source>
</evidence>
<keyword evidence="1" id="KW-0378">Hydrolase</keyword>
<dbReference type="InterPro" id="IPR034122">
    <property type="entry name" value="Retropepsin-like_bacterial"/>
</dbReference>
<dbReference type="InterPro" id="IPR021109">
    <property type="entry name" value="Peptidase_aspartic_dom_sf"/>
</dbReference>
<protein>
    <submittedName>
        <fullName evidence="1">Retropepsin-like aspartic protease</fullName>
        <ecNumber evidence="1">3.4.23.-</ecNumber>
    </submittedName>
</protein>
<dbReference type="Gene3D" id="2.40.70.10">
    <property type="entry name" value="Acid Proteases"/>
    <property type="match status" value="1"/>
</dbReference>
<accession>A0ABW5N3E6</accession>
<dbReference type="RefSeq" id="WP_377768088.1">
    <property type="nucleotide sequence ID" value="NZ_JBHULB010000080.1"/>
</dbReference>
<dbReference type="GO" id="GO:0016787">
    <property type="term" value="F:hydrolase activity"/>
    <property type="evidence" value="ECO:0007669"/>
    <property type="project" value="UniProtKB-KW"/>
</dbReference>
<sequence length="147" mass="16295">MKSLKKYLETKKYTRIPLVLTATNHFEVSAKINGVSGRFILDTGASNTCIGMDKIEFFHLISEATEVKAAGAGATEMETLVSNKNKVQLGNWKKKKQKIVLFDLVHVNEALTAHKALPVDGIIGADILKKGKAIIDYDKKCLYLKMK</sequence>
<gene>
    <name evidence="1" type="ORF">ACFSQJ_16805</name>
</gene>
<dbReference type="Pfam" id="PF13650">
    <property type="entry name" value="Asp_protease_2"/>
    <property type="match status" value="1"/>
</dbReference>
<dbReference type="PROSITE" id="PS00141">
    <property type="entry name" value="ASP_PROTEASE"/>
    <property type="match status" value="1"/>
</dbReference>
<reference evidence="2" key="1">
    <citation type="journal article" date="2019" name="Int. J. Syst. Evol. Microbiol.">
        <title>The Global Catalogue of Microorganisms (GCM) 10K type strain sequencing project: providing services to taxonomists for standard genome sequencing and annotation.</title>
        <authorList>
            <consortium name="The Broad Institute Genomics Platform"/>
            <consortium name="The Broad Institute Genome Sequencing Center for Infectious Disease"/>
            <person name="Wu L."/>
            <person name="Ma J."/>
        </authorList>
    </citation>
    <scope>NUCLEOTIDE SEQUENCE [LARGE SCALE GENOMIC DNA]</scope>
    <source>
        <strain evidence="2">KCTC 52368</strain>
    </source>
</reference>
<dbReference type="InterPro" id="IPR001969">
    <property type="entry name" value="Aspartic_peptidase_AS"/>
</dbReference>
<name>A0ABW5N3E6_9FLAO</name>
<dbReference type="Proteomes" id="UP001597526">
    <property type="component" value="Unassembled WGS sequence"/>
</dbReference>
<comment type="caution">
    <text evidence="1">The sequence shown here is derived from an EMBL/GenBank/DDBJ whole genome shotgun (WGS) entry which is preliminary data.</text>
</comment>
<keyword evidence="2" id="KW-1185">Reference proteome</keyword>
<proteinExistence type="predicted"/>
<evidence type="ECO:0000313" key="2">
    <source>
        <dbReference type="Proteomes" id="UP001597526"/>
    </source>
</evidence>
<dbReference type="EMBL" id="JBHULB010000080">
    <property type="protein sequence ID" value="MFD2588594.1"/>
    <property type="molecule type" value="Genomic_DNA"/>
</dbReference>